<evidence type="ECO:0000256" key="2">
    <source>
        <dbReference type="ARBA" id="ARBA00022525"/>
    </source>
</evidence>
<dbReference type="SUPFAM" id="SSF55486">
    <property type="entry name" value="Metalloproteases ('zincins'), catalytic domain"/>
    <property type="match status" value="1"/>
</dbReference>
<dbReference type="RefSeq" id="WP_136358070.1">
    <property type="nucleotide sequence ID" value="NZ_CP046266.1"/>
</dbReference>
<dbReference type="Proteomes" id="UP000310334">
    <property type="component" value="Unassembled WGS sequence"/>
</dbReference>
<organism evidence="4 5">
    <name type="scientific">Metabacillus sediminilitoris</name>
    <dbReference type="NCBI Taxonomy" id="2567941"/>
    <lineage>
        <taxon>Bacteria</taxon>
        <taxon>Bacillati</taxon>
        <taxon>Bacillota</taxon>
        <taxon>Bacilli</taxon>
        <taxon>Bacillales</taxon>
        <taxon>Bacillaceae</taxon>
        <taxon>Metabacillus</taxon>
    </lineage>
</organism>
<keyword evidence="5" id="KW-1185">Reference proteome</keyword>
<dbReference type="Pfam" id="PF07737">
    <property type="entry name" value="ATLF"/>
    <property type="match status" value="1"/>
</dbReference>
<sequence length="245" mass="28518">MKKGIFFLLIPLMCLPFYHLAKAIPEGMPLSTYSFKSKEVILSKPIVGEIILLPESSFSEDEVFSMIRNIEKVDQNILMLAARQNIKIKLFNGSLTDQEGLTSLQDKKPRGYTESAPNWDQVPGMSKDRVVYAKIGHSEYGKGHSSVSLELHELAHAIDKYVFYYVRKDPMFLNIWKQEVHQLFPMRNYFIQFPEEYFAESFAMYYHNKETKLQLNEKAPLTFKFIHSLEQKAANQPKIKYVSFQ</sequence>
<dbReference type="InterPro" id="IPR014781">
    <property type="entry name" value="Anthrax_toxin_lethal/edema_N/C"/>
</dbReference>
<keyword evidence="2" id="KW-0964">Secreted</keyword>
<dbReference type="GO" id="GO:0008237">
    <property type="term" value="F:metallopeptidase activity"/>
    <property type="evidence" value="ECO:0007669"/>
    <property type="project" value="InterPro"/>
</dbReference>
<name>A0A4S4BPM1_9BACI</name>
<comment type="caution">
    <text evidence="4">The sequence shown here is derived from an EMBL/GenBank/DDBJ whole genome shotgun (WGS) entry which is preliminary data.</text>
</comment>
<dbReference type="AlphaFoldDB" id="A0A4S4BPM1"/>
<dbReference type="InterPro" id="IPR047568">
    <property type="entry name" value="ATLF-like_dom"/>
</dbReference>
<dbReference type="EMBL" id="SSNT01000023">
    <property type="protein sequence ID" value="THF75988.1"/>
    <property type="molecule type" value="Genomic_DNA"/>
</dbReference>
<comment type="subcellular location">
    <subcellularLocation>
        <location evidence="1">Secreted</location>
    </subcellularLocation>
</comment>
<evidence type="ECO:0000259" key="3">
    <source>
        <dbReference type="PROSITE" id="PS51995"/>
    </source>
</evidence>
<protein>
    <submittedName>
        <fullName evidence="4">Toxin</fullName>
    </submittedName>
</protein>
<dbReference type="Gene3D" id="3.40.390.10">
    <property type="entry name" value="Collagenase (Catalytic Domain)"/>
    <property type="match status" value="1"/>
</dbReference>
<proteinExistence type="predicted"/>
<dbReference type="CDD" id="cd20183">
    <property type="entry name" value="M34_PPEP"/>
    <property type="match status" value="1"/>
</dbReference>
<evidence type="ECO:0000313" key="4">
    <source>
        <dbReference type="EMBL" id="THF75988.1"/>
    </source>
</evidence>
<dbReference type="InterPro" id="IPR024079">
    <property type="entry name" value="MetalloPept_cat_dom_sf"/>
</dbReference>
<evidence type="ECO:0000313" key="5">
    <source>
        <dbReference type="Proteomes" id="UP000310334"/>
    </source>
</evidence>
<evidence type="ECO:0000256" key="1">
    <source>
        <dbReference type="ARBA" id="ARBA00004613"/>
    </source>
</evidence>
<dbReference type="GO" id="GO:0005576">
    <property type="term" value="C:extracellular region"/>
    <property type="evidence" value="ECO:0007669"/>
    <property type="project" value="UniProtKB-SubCell"/>
</dbReference>
<accession>A0A4S4BPM1</accession>
<reference evidence="4 5" key="1">
    <citation type="submission" date="2019-04" db="EMBL/GenBank/DDBJ databases">
        <title>Bacillus sediminilitoris sp. nov., isolated from a tidal flat sediment on the East China Sea.</title>
        <authorList>
            <person name="Wei Y."/>
            <person name="Mao H."/>
            <person name="Fang J."/>
        </authorList>
    </citation>
    <scope>NUCLEOTIDE SEQUENCE [LARGE SCALE GENOMIC DNA]</scope>
    <source>
        <strain evidence="4 5">DSL-17</strain>
    </source>
</reference>
<dbReference type="OrthoDB" id="2615003at2"/>
<gene>
    <name evidence="4" type="ORF">E6W99_22530</name>
</gene>
<feature type="domain" description="ATLF-like" evidence="3">
    <location>
        <begin position="44"/>
        <end position="231"/>
    </location>
</feature>
<dbReference type="PROSITE" id="PS51995">
    <property type="entry name" value="ATLF"/>
    <property type="match status" value="1"/>
</dbReference>